<dbReference type="Pfam" id="PF13379">
    <property type="entry name" value="NMT1_2"/>
    <property type="match status" value="1"/>
</dbReference>
<name>A0AAQ3QUS6_9BACT</name>
<dbReference type="Gene3D" id="3.40.190.10">
    <property type="entry name" value="Periplasmic binding protein-like II"/>
    <property type="match status" value="2"/>
</dbReference>
<reference evidence="11 12" key="1">
    <citation type="submission" date="2023-10" db="EMBL/GenBank/DDBJ databases">
        <title>Rubellicoccus peritrichatus gen. nov., sp. nov., isolated from an algae of coral reef tank.</title>
        <authorList>
            <person name="Luo J."/>
        </authorList>
    </citation>
    <scope>NUCLEOTIDE SEQUENCE [LARGE SCALE GENOMIC DNA]</scope>
    <source>
        <strain evidence="11 12">CR14</strain>
    </source>
</reference>
<dbReference type="PANTHER" id="PTHR30024:SF47">
    <property type="entry name" value="TAURINE-BINDING PERIPLASMIC PROTEIN"/>
    <property type="match status" value="1"/>
</dbReference>
<accession>A0AAQ3QUS6</accession>
<evidence type="ECO:0000313" key="11">
    <source>
        <dbReference type="EMBL" id="WOO40230.1"/>
    </source>
</evidence>
<protein>
    <submittedName>
        <fullName evidence="11">CmpA/NrtA family ABC transporter substrate-binding protein</fullName>
    </submittedName>
</protein>
<organism evidence="11 12">
    <name type="scientific">Rubellicoccus peritrichatus</name>
    <dbReference type="NCBI Taxonomy" id="3080537"/>
    <lineage>
        <taxon>Bacteria</taxon>
        <taxon>Pseudomonadati</taxon>
        <taxon>Verrucomicrobiota</taxon>
        <taxon>Opitutia</taxon>
        <taxon>Puniceicoccales</taxon>
        <taxon>Cerasicoccaceae</taxon>
        <taxon>Rubellicoccus</taxon>
    </lineage>
</organism>
<dbReference type="RefSeq" id="WP_317832380.1">
    <property type="nucleotide sequence ID" value="NZ_CP136920.1"/>
</dbReference>
<dbReference type="EMBL" id="CP136920">
    <property type="protein sequence ID" value="WOO40230.1"/>
    <property type="molecule type" value="Genomic_DNA"/>
</dbReference>
<dbReference type="InterPro" id="IPR044527">
    <property type="entry name" value="NrtA/CpmA_ABC-bd_dom"/>
</dbReference>
<dbReference type="AlphaFoldDB" id="A0AAQ3QUS6"/>
<sequence length="481" mass="54236">MSNIKDPFDPNQNIWDECGETTDSDSRPDHFIDMLESPMERENQSFLNKRAQESGDGVGLSRALEGSVLKSIFKTDLNRRRFLKGVGSATAFGILSQFIPIQSLHAMAEDAKSKIEKKKLKIGFVPITCATPIIAGHALGFYDKYGLEVDIIKTAGWAVARDKCMNGEYDASHLLAPMPAAMSLGLGSAAQDWRMVTNVNTNGQAIVLANKHKNRQDPSTWKGMKFGVPFEYSMHNLLLRLYVAEHGIDPDKDIQIRVVPPPEMVANLRAENVDGYLAPDPFNQRAVYDGVGFIHKLTKDIWDQHPCCCFGISQQFIDENPNTFIVLLTAILDATATAERSDQRVRFAESMAPRNYLNQPSAVLKQILTGVYPDGQGNIKKVPDRISFMPFPSQSMGTWILGQMRRWDYIKDDVDYKGISDEIFMSADVKKRMLEMANHNKNLNWTDIPDTKYPVYDVYGKDFDPNQINEYIDTFEITRSI</sequence>
<dbReference type="PANTHER" id="PTHR30024">
    <property type="entry name" value="ALIPHATIC SULFONATES-BINDING PROTEIN-RELATED"/>
    <property type="match status" value="1"/>
</dbReference>
<keyword evidence="4" id="KW-0813">Transport</keyword>
<comment type="subcellular location">
    <subcellularLocation>
        <location evidence="1">Endomembrane system</location>
    </subcellularLocation>
    <subcellularLocation>
        <location evidence="2">Periplasm</location>
    </subcellularLocation>
</comment>
<evidence type="ECO:0000256" key="6">
    <source>
        <dbReference type="ARBA" id="ARBA00022519"/>
    </source>
</evidence>
<evidence type="ECO:0000256" key="8">
    <source>
        <dbReference type="ARBA" id="ARBA00023136"/>
    </source>
</evidence>
<evidence type="ECO:0000256" key="1">
    <source>
        <dbReference type="ARBA" id="ARBA00004308"/>
    </source>
</evidence>
<dbReference type="GO" id="GO:0042597">
    <property type="term" value="C:periplasmic space"/>
    <property type="evidence" value="ECO:0007669"/>
    <property type="project" value="UniProtKB-SubCell"/>
</dbReference>
<comment type="similarity">
    <text evidence="3">Belongs to the bacterial solute-binding protein SsuA/TauA family.</text>
</comment>
<feature type="region of interest" description="Disordered" evidence="10">
    <location>
        <begin position="1"/>
        <end position="27"/>
    </location>
</feature>
<evidence type="ECO:0000256" key="7">
    <source>
        <dbReference type="ARBA" id="ARBA00022729"/>
    </source>
</evidence>
<dbReference type="KEGG" id="puo:RZN69_16540"/>
<evidence type="ECO:0000256" key="9">
    <source>
        <dbReference type="ARBA" id="ARBA00024031"/>
    </source>
</evidence>
<dbReference type="PROSITE" id="PS51318">
    <property type="entry name" value="TAT"/>
    <property type="match status" value="1"/>
</dbReference>
<keyword evidence="7" id="KW-0732">Signal</keyword>
<keyword evidence="8" id="KW-0472">Membrane</keyword>
<evidence type="ECO:0000256" key="2">
    <source>
        <dbReference type="ARBA" id="ARBA00004418"/>
    </source>
</evidence>
<evidence type="ECO:0000256" key="3">
    <source>
        <dbReference type="ARBA" id="ARBA00010742"/>
    </source>
</evidence>
<dbReference type="Proteomes" id="UP001304300">
    <property type="component" value="Chromosome"/>
</dbReference>
<dbReference type="SUPFAM" id="SSF53850">
    <property type="entry name" value="Periplasmic binding protein-like II"/>
    <property type="match status" value="1"/>
</dbReference>
<evidence type="ECO:0000256" key="4">
    <source>
        <dbReference type="ARBA" id="ARBA00022448"/>
    </source>
</evidence>
<keyword evidence="12" id="KW-1185">Reference proteome</keyword>
<comment type="similarity">
    <text evidence="9">Belongs to the CmpA/NrtA family.</text>
</comment>
<gene>
    <name evidence="11" type="ORF">RZN69_16540</name>
</gene>
<evidence type="ECO:0000256" key="10">
    <source>
        <dbReference type="SAM" id="MobiDB-lite"/>
    </source>
</evidence>
<keyword evidence="5" id="KW-1003">Cell membrane</keyword>
<keyword evidence="6" id="KW-0997">Cell inner membrane</keyword>
<dbReference type="InterPro" id="IPR006311">
    <property type="entry name" value="TAT_signal"/>
</dbReference>
<proteinExistence type="inferred from homology"/>
<evidence type="ECO:0000313" key="12">
    <source>
        <dbReference type="Proteomes" id="UP001304300"/>
    </source>
</evidence>
<evidence type="ECO:0000256" key="5">
    <source>
        <dbReference type="ARBA" id="ARBA00022475"/>
    </source>
</evidence>
<dbReference type="GO" id="GO:0012505">
    <property type="term" value="C:endomembrane system"/>
    <property type="evidence" value="ECO:0007669"/>
    <property type="project" value="UniProtKB-SubCell"/>
</dbReference>
<dbReference type="CDD" id="cd13553">
    <property type="entry name" value="PBP2_NrtA_CpmA_like"/>
    <property type="match status" value="1"/>
</dbReference>